<accession>A0A9W9J9S9</accession>
<sequence>MNLGILLGKDQTGLTGYVDASYHNCEDGKSTEAFVMYYAGCLVRWSSRKEDLVAKSSTSAEYVVFDVVVRETMWLLKILQQMGVEQRLPVILLTDSDNAHTIMTTDNYAKGTKWLEARYHFVRQAVRQGIVRLEVISSAENVADALTKPLGRELFEQMIFLHLDNIN</sequence>
<dbReference type="Proteomes" id="UP001150942">
    <property type="component" value="Unassembled WGS sequence"/>
</dbReference>
<dbReference type="PANTHER" id="PTHR11439:SF463">
    <property type="entry name" value="REVERSE TRANSCRIPTASE TY1_COPIA-TYPE DOMAIN-CONTAINING PROTEIN"/>
    <property type="match status" value="1"/>
</dbReference>
<dbReference type="PANTHER" id="PTHR11439">
    <property type="entry name" value="GAG-POL-RELATED RETROTRANSPOSON"/>
    <property type="match status" value="1"/>
</dbReference>
<evidence type="ECO:0000313" key="2">
    <source>
        <dbReference type="Proteomes" id="UP001150942"/>
    </source>
</evidence>
<reference evidence="1" key="2">
    <citation type="journal article" date="2023" name="IMA Fungus">
        <title>Comparative genomic study of the Penicillium genus elucidates a diverse pangenome and 15 lateral gene transfer events.</title>
        <authorList>
            <person name="Petersen C."/>
            <person name="Sorensen T."/>
            <person name="Nielsen M.R."/>
            <person name="Sondergaard T.E."/>
            <person name="Sorensen J.L."/>
            <person name="Fitzpatrick D.A."/>
            <person name="Frisvad J.C."/>
            <person name="Nielsen K.L."/>
        </authorList>
    </citation>
    <scope>NUCLEOTIDE SEQUENCE</scope>
    <source>
        <strain evidence="1">IBT 20477</strain>
    </source>
</reference>
<protein>
    <submittedName>
        <fullName evidence="1">Uncharacterized protein</fullName>
    </submittedName>
</protein>
<dbReference type="OrthoDB" id="4362974at2759"/>
<comment type="caution">
    <text evidence="1">The sequence shown here is derived from an EMBL/GenBank/DDBJ whole genome shotgun (WGS) entry which is preliminary data.</text>
</comment>
<dbReference type="CDD" id="cd09272">
    <property type="entry name" value="RNase_HI_RT_Ty1"/>
    <property type="match status" value="1"/>
</dbReference>
<name>A0A9W9J9S9_9EURO</name>
<keyword evidence="2" id="KW-1185">Reference proteome</keyword>
<gene>
    <name evidence="1" type="ORF">N7449_008504</name>
</gene>
<evidence type="ECO:0000313" key="1">
    <source>
        <dbReference type="EMBL" id="KAJ5192362.1"/>
    </source>
</evidence>
<proteinExistence type="predicted"/>
<reference evidence="1" key="1">
    <citation type="submission" date="2022-11" db="EMBL/GenBank/DDBJ databases">
        <authorList>
            <person name="Petersen C."/>
        </authorList>
    </citation>
    <scope>NUCLEOTIDE SEQUENCE</scope>
    <source>
        <strain evidence="1">IBT 20477</strain>
    </source>
</reference>
<dbReference type="AlphaFoldDB" id="A0A9W9J9S9"/>
<dbReference type="EMBL" id="JAPQKQ010000006">
    <property type="protein sequence ID" value="KAJ5192362.1"/>
    <property type="molecule type" value="Genomic_DNA"/>
</dbReference>
<organism evidence="1 2">
    <name type="scientific">Penicillium cf. viridicatum</name>
    <dbReference type="NCBI Taxonomy" id="2972119"/>
    <lineage>
        <taxon>Eukaryota</taxon>
        <taxon>Fungi</taxon>
        <taxon>Dikarya</taxon>
        <taxon>Ascomycota</taxon>
        <taxon>Pezizomycotina</taxon>
        <taxon>Eurotiomycetes</taxon>
        <taxon>Eurotiomycetidae</taxon>
        <taxon>Eurotiales</taxon>
        <taxon>Aspergillaceae</taxon>
        <taxon>Penicillium</taxon>
    </lineage>
</organism>